<dbReference type="AlphaFoldDB" id="A0A139A347"/>
<dbReference type="SUPFAM" id="SSF46458">
    <property type="entry name" value="Globin-like"/>
    <property type="match status" value="1"/>
</dbReference>
<protein>
    <recommendedName>
        <fullName evidence="3">Globin-like protein</fullName>
    </recommendedName>
</protein>
<dbReference type="InterPro" id="IPR012292">
    <property type="entry name" value="Globin/Proto"/>
</dbReference>
<dbReference type="GO" id="GO:0019825">
    <property type="term" value="F:oxygen binding"/>
    <property type="evidence" value="ECO:0007669"/>
    <property type="project" value="InterPro"/>
</dbReference>
<dbReference type="Proteomes" id="UP000070544">
    <property type="component" value="Unassembled WGS sequence"/>
</dbReference>
<proteinExistence type="predicted"/>
<dbReference type="InterPro" id="IPR009050">
    <property type="entry name" value="Globin-like_sf"/>
</dbReference>
<organism evidence="1 2">
    <name type="scientific">Gonapodya prolifera (strain JEL478)</name>
    <name type="common">Monoblepharis prolifera</name>
    <dbReference type="NCBI Taxonomy" id="1344416"/>
    <lineage>
        <taxon>Eukaryota</taxon>
        <taxon>Fungi</taxon>
        <taxon>Fungi incertae sedis</taxon>
        <taxon>Chytridiomycota</taxon>
        <taxon>Chytridiomycota incertae sedis</taxon>
        <taxon>Monoblepharidomycetes</taxon>
        <taxon>Monoblepharidales</taxon>
        <taxon>Gonapodyaceae</taxon>
        <taxon>Gonapodya</taxon>
    </lineage>
</organism>
<gene>
    <name evidence="1" type="ORF">M427DRAFT_73171</name>
</gene>
<dbReference type="Gene3D" id="1.10.490.10">
    <property type="entry name" value="Globins"/>
    <property type="match status" value="1"/>
</dbReference>
<reference evidence="1 2" key="1">
    <citation type="journal article" date="2015" name="Genome Biol. Evol.">
        <title>Phylogenomic analyses indicate that early fungi evolved digesting cell walls of algal ancestors of land plants.</title>
        <authorList>
            <person name="Chang Y."/>
            <person name="Wang S."/>
            <person name="Sekimoto S."/>
            <person name="Aerts A.L."/>
            <person name="Choi C."/>
            <person name="Clum A."/>
            <person name="LaButti K.M."/>
            <person name="Lindquist E.A."/>
            <person name="Yee Ngan C."/>
            <person name="Ohm R.A."/>
            <person name="Salamov A.A."/>
            <person name="Grigoriev I.V."/>
            <person name="Spatafora J.W."/>
            <person name="Berbee M.L."/>
        </authorList>
    </citation>
    <scope>NUCLEOTIDE SEQUENCE [LARGE SCALE GENOMIC DNA]</scope>
    <source>
        <strain evidence="1 2">JEL478</strain>
    </source>
</reference>
<dbReference type="EMBL" id="KQ965806">
    <property type="protein sequence ID" value="KXS11212.1"/>
    <property type="molecule type" value="Genomic_DNA"/>
</dbReference>
<accession>A0A139A347</accession>
<dbReference type="GO" id="GO:0020037">
    <property type="term" value="F:heme binding"/>
    <property type="evidence" value="ECO:0007669"/>
    <property type="project" value="InterPro"/>
</dbReference>
<evidence type="ECO:0000313" key="1">
    <source>
        <dbReference type="EMBL" id="KXS11212.1"/>
    </source>
</evidence>
<evidence type="ECO:0000313" key="2">
    <source>
        <dbReference type="Proteomes" id="UP000070544"/>
    </source>
</evidence>
<evidence type="ECO:0008006" key="3">
    <source>
        <dbReference type="Google" id="ProtNLM"/>
    </source>
</evidence>
<sequence length="177" mass="19943">MLSAEQARLLKKNWKDIGASSVANPMMFVVAQFYRRLLRKKGYKRIFEGIDIETQYFKMQGALTACVEFAENLDKFADTIRRIGARHARYNMTPNMMNDVVDSLVPSLKEFSLDHGITWNEEIEEAYDEWLEQVTGYFMEGIMNAPPPPPVAAAAGPKVVEVKENGSGQPKVVATAH</sequence>
<keyword evidence="2" id="KW-1185">Reference proteome</keyword>
<name>A0A139A347_GONPJ</name>